<proteinExistence type="predicted"/>
<dbReference type="Proteomes" id="UP000807306">
    <property type="component" value="Unassembled WGS sequence"/>
</dbReference>
<feature type="region of interest" description="Disordered" evidence="1">
    <location>
        <begin position="400"/>
        <end position="422"/>
    </location>
</feature>
<evidence type="ECO:0000256" key="1">
    <source>
        <dbReference type="SAM" id="MobiDB-lite"/>
    </source>
</evidence>
<keyword evidence="3" id="KW-1185">Reference proteome</keyword>
<evidence type="ECO:0000313" key="2">
    <source>
        <dbReference type="EMBL" id="KAF9533753.1"/>
    </source>
</evidence>
<dbReference type="EMBL" id="MU157827">
    <property type="protein sequence ID" value="KAF9533753.1"/>
    <property type="molecule type" value="Genomic_DNA"/>
</dbReference>
<accession>A0A9P6EPS1</accession>
<evidence type="ECO:0000313" key="3">
    <source>
        <dbReference type="Proteomes" id="UP000807306"/>
    </source>
</evidence>
<gene>
    <name evidence="2" type="ORF">CPB83DRAFT_902475</name>
</gene>
<name>A0A9P6EPS1_9AGAR</name>
<feature type="region of interest" description="Disordered" evidence="1">
    <location>
        <begin position="135"/>
        <end position="159"/>
    </location>
</feature>
<protein>
    <submittedName>
        <fullName evidence="2">Uncharacterized protein</fullName>
    </submittedName>
</protein>
<organism evidence="2 3">
    <name type="scientific">Crepidotus variabilis</name>
    <dbReference type="NCBI Taxonomy" id="179855"/>
    <lineage>
        <taxon>Eukaryota</taxon>
        <taxon>Fungi</taxon>
        <taxon>Dikarya</taxon>
        <taxon>Basidiomycota</taxon>
        <taxon>Agaricomycotina</taxon>
        <taxon>Agaricomycetes</taxon>
        <taxon>Agaricomycetidae</taxon>
        <taxon>Agaricales</taxon>
        <taxon>Agaricineae</taxon>
        <taxon>Crepidotaceae</taxon>
        <taxon>Crepidotus</taxon>
    </lineage>
</organism>
<dbReference type="AlphaFoldDB" id="A0A9P6EPS1"/>
<feature type="compositionally biased region" description="Basic and acidic residues" evidence="1">
    <location>
        <begin position="135"/>
        <end position="146"/>
    </location>
</feature>
<sequence>MKDELEFATFGQYQFLLYAFYRLTYIVSAEQDSEMDIDHAQVAEPMEGIAVGVASIKGLGQISMTSTASREVASFEDSQMDTSVFLECIDAIRPAGYSARLKRTVDTAFEPTERAVKSRLMDDIYGEIEYTYPREDTLPAEPESRPRPHPSHRNSGIHSCNQRGGQYVAFIGTGTRDICHWQACTYEDKKWCRRVMKSLCLRGRVRQCPFRVMHEGKHIVDNADAPVSRPALLDVESNPLIAKRVPSVPIFDINRIATFATLVKLSTGDVNMDVPVAPIEFNLHLPQRYNLLAKFEEKDLYPDLLQPVDEKKAAKREAKAAQVVKAKKNNLVKQEIGLCVGKKGVSGKKKNEFFKIYNKVVERVSAVVQRVEESLVSVSASDIYLESSIQCGNVEPLGDTAPFYIPSPPPSPPPPSSSNRIA</sequence>
<reference evidence="2" key="1">
    <citation type="submission" date="2020-11" db="EMBL/GenBank/DDBJ databases">
        <authorList>
            <consortium name="DOE Joint Genome Institute"/>
            <person name="Ahrendt S."/>
            <person name="Riley R."/>
            <person name="Andreopoulos W."/>
            <person name="Labutti K."/>
            <person name="Pangilinan J."/>
            <person name="Ruiz-Duenas F.J."/>
            <person name="Barrasa J.M."/>
            <person name="Sanchez-Garcia M."/>
            <person name="Camarero S."/>
            <person name="Miyauchi S."/>
            <person name="Serrano A."/>
            <person name="Linde D."/>
            <person name="Babiker R."/>
            <person name="Drula E."/>
            <person name="Ayuso-Fernandez I."/>
            <person name="Pacheco R."/>
            <person name="Padilla G."/>
            <person name="Ferreira P."/>
            <person name="Barriuso J."/>
            <person name="Kellner H."/>
            <person name="Castanera R."/>
            <person name="Alfaro M."/>
            <person name="Ramirez L."/>
            <person name="Pisabarro A.G."/>
            <person name="Kuo A."/>
            <person name="Tritt A."/>
            <person name="Lipzen A."/>
            <person name="He G."/>
            <person name="Yan M."/>
            <person name="Ng V."/>
            <person name="Cullen D."/>
            <person name="Martin F."/>
            <person name="Rosso M.-N."/>
            <person name="Henrissat B."/>
            <person name="Hibbett D."/>
            <person name="Martinez A.T."/>
            <person name="Grigoriev I.V."/>
        </authorList>
    </citation>
    <scope>NUCLEOTIDE SEQUENCE</scope>
    <source>
        <strain evidence="2">CBS 506.95</strain>
    </source>
</reference>
<comment type="caution">
    <text evidence="2">The sequence shown here is derived from an EMBL/GenBank/DDBJ whole genome shotgun (WGS) entry which is preliminary data.</text>
</comment>
<feature type="compositionally biased region" description="Pro residues" evidence="1">
    <location>
        <begin position="405"/>
        <end position="416"/>
    </location>
</feature>